<evidence type="ECO:0000256" key="1">
    <source>
        <dbReference type="SAM" id="MobiDB-lite"/>
    </source>
</evidence>
<proteinExistence type="predicted"/>
<dbReference type="RefSeq" id="WP_208308822.1">
    <property type="nucleotide sequence ID" value="NZ_JAGETX010000014.1"/>
</dbReference>
<keyword evidence="2" id="KW-0732">Signal</keyword>
<evidence type="ECO:0000259" key="3">
    <source>
        <dbReference type="Pfam" id="PF14771"/>
    </source>
</evidence>
<dbReference type="Pfam" id="PF14771">
    <property type="entry name" value="DUF4476"/>
    <property type="match status" value="1"/>
</dbReference>
<comment type="caution">
    <text evidence="4">The sequence shown here is derived from an EMBL/GenBank/DDBJ whole genome shotgun (WGS) entry which is preliminary data.</text>
</comment>
<feature type="compositionally biased region" description="Polar residues" evidence="1">
    <location>
        <begin position="172"/>
        <end position="183"/>
    </location>
</feature>
<accession>A0ABS3TG22</accession>
<name>A0ABS3TG22_9BACT</name>
<dbReference type="EMBL" id="JAGETX010000014">
    <property type="protein sequence ID" value="MBO3272587.1"/>
    <property type="molecule type" value="Genomic_DNA"/>
</dbReference>
<evidence type="ECO:0000256" key="2">
    <source>
        <dbReference type="SAM" id="SignalP"/>
    </source>
</evidence>
<protein>
    <submittedName>
        <fullName evidence="4">DUF4476 domain-containing protein</fullName>
    </submittedName>
</protein>
<gene>
    <name evidence="4" type="ORF">J4D97_18200</name>
</gene>
<feature type="domain" description="DUF4476" evidence="3">
    <location>
        <begin position="215"/>
        <end position="302"/>
    </location>
</feature>
<dbReference type="Proteomes" id="UP000670527">
    <property type="component" value="Unassembled WGS sequence"/>
</dbReference>
<sequence length="309" mass="33989">MKKLLSAFALLLLLLLGGELRAAPAVVNFSSERGVAFQLFFDGRPLTQPGARAVRIDRLTAGFHWAEFLIPTGYGRVVAYRTRVLLDPGLESSYVLLARPGYGLQLRKVAETPIRRGYAIGESVPYPPATPYGQYPDDYGYRRNDNAYPNASPAPQPVPGAAYPGGHGYPPNTGNQPSNSYPTPNAPYRNQAGSPTPNYPGSGGYNNATRYRSLTQTEVTNLAESMQRTASDEIRLSLARQTINQTSIQSNDLVRLLQTLSMEGSRLALAKYAYPYVADPQNFSRVYDVFDFEASIQELQRLSGAMQRP</sequence>
<keyword evidence="5" id="KW-1185">Reference proteome</keyword>
<feature type="region of interest" description="Disordered" evidence="1">
    <location>
        <begin position="125"/>
        <end position="208"/>
    </location>
</feature>
<evidence type="ECO:0000313" key="5">
    <source>
        <dbReference type="Proteomes" id="UP000670527"/>
    </source>
</evidence>
<evidence type="ECO:0000313" key="4">
    <source>
        <dbReference type="EMBL" id="MBO3272587.1"/>
    </source>
</evidence>
<organism evidence="4 5">
    <name type="scientific">Hymenobacter defluvii</name>
    <dbReference type="NCBI Taxonomy" id="2054411"/>
    <lineage>
        <taxon>Bacteria</taxon>
        <taxon>Pseudomonadati</taxon>
        <taxon>Bacteroidota</taxon>
        <taxon>Cytophagia</taxon>
        <taxon>Cytophagales</taxon>
        <taxon>Hymenobacteraceae</taxon>
        <taxon>Hymenobacter</taxon>
    </lineage>
</organism>
<dbReference type="InterPro" id="IPR028011">
    <property type="entry name" value="DUF4476"/>
</dbReference>
<feature type="chain" id="PRO_5046195763" evidence="2">
    <location>
        <begin position="23"/>
        <end position="309"/>
    </location>
</feature>
<reference evidence="4 5" key="1">
    <citation type="submission" date="2021-03" db="EMBL/GenBank/DDBJ databases">
        <authorList>
            <person name="Kim M.K."/>
        </authorList>
    </citation>
    <scope>NUCLEOTIDE SEQUENCE [LARGE SCALE GENOMIC DNA]</scope>
    <source>
        <strain evidence="4 5">BT507</strain>
    </source>
</reference>
<feature type="signal peptide" evidence="2">
    <location>
        <begin position="1"/>
        <end position="22"/>
    </location>
</feature>